<gene>
    <name evidence="1" type="ORF">SAMN02910265_00197</name>
</gene>
<evidence type="ECO:0000313" key="1">
    <source>
        <dbReference type="EMBL" id="SEH38068.1"/>
    </source>
</evidence>
<evidence type="ECO:0008006" key="3">
    <source>
        <dbReference type="Google" id="ProtNLM"/>
    </source>
</evidence>
<dbReference type="Proteomes" id="UP000183190">
    <property type="component" value="Unassembled WGS sequence"/>
</dbReference>
<accession>A0A1H6HQ85</accession>
<organism evidence="1 2">
    <name type="scientific">Ruminococcus flavefaciens</name>
    <dbReference type="NCBI Taxonomy" id="1265"/>
    <lineage>
        <taxon>Bacteria</taxon>
        <taxon>Bacillati</taxon>
        <taxon>Bacillota</taxon>
        <taxon>Clostridia</taxon>
        <taxon>Eubacteriales</taxon>
        <taxon>Oscillospiraceae</taxon>
        <taxon>Ruminococcus</taxon>
    </lineage>
</organism>
<evidence type="ECO:0000313" key="2">
    <source>
        <dbReference type="Proteomes" id="UP000183190"/>
    </source>
</evidence>
<dbReference type="EMBL" id="FNWV01000001">
    <property type="protein sequence ID" value="SEH38068.1"/>
    <property type="molecule type" value="Genomic_DNA"/>
</dbReference>
<protein>
    <recommendedName>
        <fullName evidence="3">Restriction endonuclease</fullName>
    </recommendedName>
</protein>
<dbReference type="RefSeq" id="WP_074714043.1">
    <property type="nucleotide sequence ID" value="NZ_FNWV01000001.1"/>
</dbReference>
<proteinExistence type="predicted"/>
<reference evidence="1 2" key="1">
    <citation type="submission" date="2016-10" db="EMBL/GenBank/DDBJ databases">
        <authorList>
            <person name="de Groot N.N."/>
        </authorList>
    </citation>
    <scope>NUCLEOTIDE SEQUENCE [LARGE SCALE GENOMIC DNA]</scope>
    <source>
        <strain evidence="1 2">YAD2003</strain>
    </source>
</reference>
<name>A0A1H6HQ85_RUMFL</name>
<dbReference type="AlphaFoldDB" id="A0A1H6HQ85"/>
<sequence>MSNSDNTPRGKEFQEAVCEWFASKPEYKGSFEMEVGLPIGSPEKNHFFDIVNKESKIVIECKRYTWTETGNVPSAKIRTLNEAVFFMSLLKGSYTKYIVMFKANHPKKKESLAEYYHRTYKHLLGSTIVAEFDIEAKQLRIIDK</sequence>
<dbReference type="OrthoDB" id="6384928at2"/>